<evidence type="ECO:0000313" key="1">
    <source>
        <dbReference type="EMBL" id="ETK00714.1"/>
    </source>
</evidence>
<sequence>MIQQTEYNQFQKFLAKTSGSFHVLEHQIPVERQMEYFHFSNRIKQERIPWTAGDLEAFEIDLYNPETTEEYKRRILAIFAISGDVTAYRRLERYARLAEPDMRDWAYMALMEGRIILESELSDEKQIYISTGLGGKGQKLRFYLLFPAAEGMTIEGYRRNVVEREFNFALRQADWDIERLTIHPDYAELVVLLPLRADLKAVLDGVLKECNQYGDFLAKTYTISNMKEMNEEEIRATIRSSRGKNFLDEEQ</sequence>
<gene>
    <name evidence="1" type="ORF">N425_12795</name>
</gene>
<name>W2C0J3_9BACT</name>
<evidence type="ECO:0000313" key="2">
    <source>
        <dbReference type="Proteomes" id="UP000018837"/>
    </source>
</evidence>
<proteinExistence type="predicted"/>
<reference evidence="1 2" key="1">
    <citation type="submission" date="2013-11" db="EMBL/GenBank/DDBJ databases">
        <title>Single cell genomics of uncultured Tannerella BU063 (oral taxon 286).</title>
        <authorList>
            <person name="Beall C.J."/>
            <person name="Campbell A.G."/>
            <person name="Griffen A.L."/>
            <person name="Podar M."/>
            <person name="Leys E.J."/>
        </authorList>
    </citation>
    <scope>NUCLEOTIDE SEQUENCE [LARGE SCALE GENOMIC DNA]</scope>
    <source>
        <strain evidence="1">Cell 2</strain>
    </source>
</reference>
<dbReference type="Proteomes" id="UP000018837">
    <property type="component" value="Unassembled WGS sequence"/>
</dbReference>
<dbReference type="PATRIC" id="fig|1411148.3.peg.2132"/>
<organism evidence="1 2">
    <name type="scientific">Tannerella sp. oral taxon BU063 isolate Cell 2</name>
    <dbReference type="NCBI Taxonomy" id="1411148"/>
    <lineage>
        <taxon>Bacteria</taxon>
        <taxon>Pseudomonadati</taxon>
        <taxon>Bacteroidota</taxon>
        <taxon>Bacteroidia</taxon>
        <taxon>Bacteroidales</taxon>
        <taxon>Tannerellaceae</taxon>
        <taxon>Tannerella</taxon>
    </lineage>
</organism>
<protein>
    <submittedName>
        <fullName evidence="1">Uncharacterized protein</fullName>
    </submittedName>
</protein>
<dbReference type="AlphaFoldDB" id="W2C0J3"/>
<comment type="caution">
    <text evidence="1">The sequence shown here is derived from an EMBL/GenBank/DDBJ whole genome shotgun (WGS) entry which is preliminary data.</text>
</comment>
<dbReference type="EMBL" id="AYUF01000495">
    <property type="protein sequence ID" value="ETK00714.1"/>
    <property type="molecule type" value="Genomic_DNA"/>
</dbReference>
<accession>W2C0J3</accession>